<dbReference type="InterPro" id="IPR050121">
    <property type="entry name" value="Cytochrome_P450_monoxygenase"/>
</dbReference>
<dbReference type="GO" id="GO:0016705">
    <property type="term" value="F:oxidoreductase activity, acting on paired donors, with incorporation or reduction of molecular oxygen"/>
    <property type="evidence" value="ECO:0007669"/>
    <property type="project" value="InterPro"/>
</dbReference>
<keyword evidence="5" id="KW-0503">Monooxygenase</keyword>
<dbReference type="PRINTS" id="PR00463">
    <property type="entry name" value="EP450I"/>
</dbReference>
<evidence type="ECO:0000256" key="5">
    <source>
        <dbReference type="RuleBase" id="RU000461"/>
    </source>
</evidence>
<keyword evidence="4 5" id="KW-0349">Heme</keyword>
<keyword evidence="5" id="KW-0560">Oxidoreductase</keyword>
<organism evidence="6 7">
    <name type="scientific">Ascobolus immersus RN42</name>
    <dbReference type="NCBI Taxonomy" id="1160509"/>
    <lineage>
        <taxon>Eukaryota</taxon>
        <taxon>Fungi</taxon>
        <taxon>Dikarya</taxon>
        <taxon>Ascomycota</taxon>
        <taxon>Pezizomycotina</taxon>
        <taxon>Pezizomycetes</taxon>
        <taxon>Pezizales</taxon>
        <taxon>Ascobolaceae</taxon>
        <taxon>Ascobolus</taxon>
    </lineage>
</organism>
<keyword evidence="7" id="KW-1185">Reference proteome</keyword>
<reference evidence="6 7" key="1">
    <citation type="journal article" date="2018" name="Nat. Ecol. Evol.">
        <title>Pezizomycetes genomes reveal the molecular basis of ectomycorrhizal truffle lifestyle.</title>
        <authorList>
            <person name="Murat C."/>
            <person name="Payen T."/>
            <person name="Noel B."/>
            <person name="Kuo A."/>
            <person name="Morin E."/>
            <person name="Chen J."/>
            <person name="Kohler A."/>
            <person name="Krizsan K."/>
            <person name="Balestrini R."/>
            <person name="Da Silva C."/>
            <person name="Montanini B."/>
            <person name="Hainaut M."/>
            <person name="Levati E."/>
            <person name="Barry K.W."/>
            <person name="Belfiori B."/>
            <person name="Cichocki N."/>
            <person name="Clum A."/>
            <person name="Dockter R.B."/>
            <person name="Fauchery L."/>
            <person name="Guy J."/>
            <person name="Iotti M."/>
            <person name="Le Tacon F."/>
            <person name="Lindquist E.A."/>
            <person name="Lipzen A."/>
            <person name="Malagnac F."/>
            <person name="Mello A."/>
            <person name="Molinier V."/>
            <person name="Miyauchi S."/>
            <person name="Poulain J."/>
            <person name="Riccioni C."/>
            <person name="Rubini A."/>
            <person name="Sitrit Y."/>
            <person name="Splivallo R."/>
            <person name="Traeger S."/>
            <person name="Wang M."/>
            <person name="Zifcakova L."/>
            <person name="Wipf D."/>
            <person name="Zambonelli A."/>
            <person name="Paolocci F."/>
            <person name="Nowrousian M."/>
            <person name="Ottonello S."/>
            <person name="Baldrian P."/>
            <person name="Spatafora J.W."/>
            <person name="Henrissat B."/>
            <person name="Nagy L.G."/>
            <person name="Aury J.M."/>
            <person name="Wincker P."/>
            <person name="Grigoriev I.V."/>
            <person name="Bonfante P."/>
            <person name="Martin F.M."/>
        </authorList>
    </citation>
    <scope>NUCLEOTIDE SEQUENCE [LARGE SCALE GENOMIC DNA]</scope>
    <source>
        <strain evidence="6 7">RN42</strain>
    </source>
</reference>
<dbReference type="SUPFAM" id="SSF48264">
    <property type="entry name" value="Cytochrome P450"/>
    <property type="match status" value="1"/>
</dbReference>
<dbReference type="GO" id="GO:0020037">
    <property type="term" value="F:heme binding"/>
    <property type="evidence" value="ECO:0007669"/>
    <property type="project" value="InterPro"/>
</dbReference>
<evidence type="ECO:0000313" key="6">
    <source>
        <dbReference type="EMBL" id="RPA85133.1"/>
    </source>
</evidence>
<dbReference type="OrthoDB" id="3934656at2759"/>
<dbReference type="Gene3D" id="1.10.630.10">
    <property type="entry name" value="Cytochrome P450"/>
    <property type="match status" value="1"/>
</dbReference>
<dbReference type="Proteomes" id="UP000275078">
    <property type="component" value="Unassembled WGS sequence"/>
</dbReference>
<dbReference type="InterPro" id="IPR017972">
    <property type="entry name" value="Cyt_P450_CS"/>
</dbReference>
<dbReference type="InterPro" id="IPR036396">
    <property type="entry name" value="Cyt_P450_sf"/>
</dbReference>
<evidence type="ECO:0000256" key="1">
    <source>
        <dbReference type="ARBA" id="ARBA00001971"/>
    </source>
</evidence>
<dbReference type="EMBL" id="ML119655">
    <property type="protein sequence ID" value="RPA85133.1"/>
    <property type="molecule type" value="Genomic_DNA"/>
</dbReference>
<feature type="binding site" description="axial binding residue" evidence="4">
    <location>
        <position position="496"/>
    </location>
    <ligand>
        <name>heme</name>
        <dbReference type="ChEBI" id="CHEBI:30413"/>
    </ligand>
    <ligandPart>
        <name>Fe</name>
        <dbReference type="ChEBI" id="CHEBI:18248"/>
    </ligandPart>
</feature>
<dbReference type="AlphaFoldDB" id="A0A3N4IG45"/>
<sequence>MILQVPLSTLSPQLPNVEVPFDIKTVSLIYIPAVLLTLIIGKIIYLRHFHPLARFPGPFLGSITNFYQAYIIATGKLELYELEWHRKYGPVVRIRPNYLSSSDPRHIPLIYHKDADKTNFQDLPSFGFELAIASQRDHKHHAFLKKRIAPAFSLKVVKESEGLVDLQITTLLKELDRRYLSGTCDGKNDGVLDIAPWTQYLAYDVITELAFDDNKGFLKANKDVDGLIGELLKALKGGIIISAVADLFLEIYNEPLGIGRRLLNTKQDPNSGLGRILSFAQAQIDQRKRRIREGKPVRNDLVNHIMNLRDPNPDYDSKEPGPLVSDAYVRSELTVITFAGSDTTAANIRTIVLEVLRNPSIKAKLIAEIDSCYERGTLTGKIASYDQLNAKDNCPYLYAVLEESRRFRAPAPIILPRKVAAPGMQLPIGNYGDNVYIPAGADIGCNSMVTTRDTNFYGPDAEVFKPERWLESLVGEKRVIALKRADITFGAGSRTCLGKNIAWMELVKTISSLFRLYELDLVPPPPGEKPYHFENYSLWHESGIWIKIKRRNVPEWFELDEATI</sequence>
<evidence type="ECO:0000313" key="7">
    <source>
        <dbReference type="Proteomes" id="UP000275078"/>
    </source>
</evidence>
<dbReference type="PROSITE" id="PS00086">
    <property type="entry name" value="CYTOCHROME_P450"/>
    <property type="match status" value="1"/>
</dbReference>
<dbReference type="PRINTS" id="PR00385">
    <property type="entry name" value="P450"/>
</dbReference>
<keyword evidence="2 4" id="KW-0479">Metal-binding</keyword>
<comment type="similarity">
    <text evidence="5">Belongs to the cytochrome P450 family.</text>
</comment>
<dbReference type="InterPro" id="IPR002401">
    <property type="entry name" value="Cyt_P450_E_grp-I"/>
</dbReference>
<evidence type="ECO:0000256" key="4">
    <source>
        <dbReference type="PIRSR" id="PIRSR602401-1"/>
    </source>
</evidence>
<proteinExistence type="inferred from homology"/>
<dbReference type="PANTHER" id="PTHR24305:SF85">
    <property type="entry name" value="P450, PUTATIVE (EUROFUNG)-RELATED"/>
    <property type="match status" value="1"/>
</dbReference>
<dbReference type="STRING" id="1160509.A0A3N4IG45"/>
<evidence type="ECO:0000256" key="2">
    <source>
        <dbReference type="ARBA" id="ARBA00022723"/>
    </source>
</evidence>
<evidence type="ECO:0000256" key="3">
    <source>
        <dbReference type="ARBA" id="ARBA00023004"/>
    </source>
</evidence>
<dbReference type="GO" id="GO:0005506">
    <property type="term" value="F:iron ion binding"/>
    <property type="evidence" value="ECO:0007669"/>
    <property type="project" value="InterPro"/>
</dbReference>
<dbReference type="Pfam" id="PF00067">
    <property type="entry name" value="p450"/>
    <property type="match status" value="1"/>
</dbReference>
<keyword evidence="3 4" id="KW-0408">Iron</keyword>
<protein>
    <submittedName>
        <fullName evidence="6">Cytochrome P450</fullName>
    </submittedName>
</protein>
<gene>
    <name evidence="6" type="ORF">BJ508DRAFT_412268</name>
</gene>
<dbReference type="InterPro" id="IPR001128">
    <property type="entry name" value="Cyt_P450"/>
</dbReference>
<name>A0A3N4IG45_ASCIM</name>
<accession>A0A3N4IG45</accession>
<dbReference type="GO" id="GO:0004497">
    <property type="term" value="F:monooxygenase activity"/>
    <property type="evidence" value="ECO:0007669"/>
    <property type="project" value="UniProtKB-KW"/>
</dbReference>
<dbReference type="PANTHER" id="PTHR24305">
    <property type="entry name" value="CYTOCHROME P450"/>
    <property type="match status" value="1"/>
</dbReference>
<comment type="cofactor">
    <cofactor evidence="1 4">
        <name>heme</name>
        <dbReference type="ChEBI" id="CHEBI:30413"/>
    </cofactor>
</comment>